<proteinExistence type="predicted"/>
<dbReference type="InterPro" id="IPR032871">
    <property type="entry name" value="AHH_dom_containing"/>
</dbReference>
<dbReference type="Pfam" id="PF14412">
    <property type="entry name" value="AHH"/>
    <property type="match status" value="1"/>
</dbReference>
<reference evidence="1" key="1">
    <citation type="submission" date="2024-06" db="EMBL/GenBank/DDBJ databases">
        <authorList>
            <person name="Sun Y."/>
        </authorList>
    </citation>
    <scope>NUCLEOTIDE SEQUENCE</scope>
    <source>
        <strain evidence="1">IGA1.0</strain>
    </source>
</reference>
<organism evidence="1">
    <name type="scientific">Rhodanobacter sp. IGA1.0</name>
    <dbReference type="NCBI Taxonomy" id="3158582"/>
    <lineage>
        <taxon>Bacteria</taxon>
        <taxon>Pseudomonadati</taxon>
        <taxon>Pseudomonadota</taxon>
        <taxon>Gammaproteobacteria</taxon>
        <taxon>Lysobacterales</taxon>
        <taxon>Rhodanobacteraceae</taxon>
        <taxon>Rhodanobacter</taxon>
    </lineage>
</organism>
<name>A0AAU7QIR5_9GAMM</name>
<dbReference type="EMBL" id="CP157948">
    <property type="protein sequence ID" value="XBS89307.1"/>
    <property type="molecule type" value="Genomic_DNA"/>
</dbReference>
<sequence length="136" mass="15012">MTLPTSAEVLLANAERKDYNHRRSLSTNVTKATSQARPADVCAHHIVALRDIEAENSRLLLFVWGIGINDADNGVFLPRYGKGLPGYPDAAHHSPHHAATYHLTVFYQLSRATEVESGRVRLRSIKSQLLSGVLTL</sequence>
<gene>
    <name evidence="1" type="ORF">ABNK63_13020</name>
</gene>
<evidence type="ECO:0000313" key="1">
    <source>
        <dbReference type="EMBL" id="XBS89307.1"/>
    </source>
</evidence>
<accession>A0AAU7QIR5</accession>
<protein>
    <submittedName>
        <fullName evidence="1">AHH domain-containing protein</fullName>
    </submittedName>
</protein>
<dbReference type="AlphaFoldDB" id="A0AAU7QIR5"/>
<dbReference type="RefSeq" id="WP_350015867.1">
    <property type="nucleotide sequence ID" value="NZ_CP157948.1"/>
</dbReference>